<sequence>MATPSERRRFRRVPITYRVKLVVEDRIIAYPTAIDISMGSILLGGTERLPLGSPCGVAILLAEGESGQRVVARGTVVRSDSRGMAVAFSKSLDADSENALRALIHSLSPGAEGVVEPEPGPAGDQAPRSTKQAKRS</sequence>
<dbReference type="EMBL" id="BSDC01000001">
    <property type="protein sequence ID" value="GLH66716.1"/>
    <property type="molecule type" value="Genomic_DNA"/>
</dbReference>
<dbReference type="Proteomes" id="UP001165044">
    <property type="component" value="Unassembled WGS sequence"/>
</dbReference>
<evidence type="ECO:0000313" key="3">
    <source>
        <dbReference type="EMBL" id="GLH66716.1"/>
    </source>
</evidence>
<accession>A0ABQ5PXC8</accession>
<dbReference type="InterPro" id="IPR009875">
    <property type="entry name" value="PilZ_domain"/>
</dbReference>
<dbReference type="Gene3D" id="2.40.10.220">
    <property type="entry name" value="predicted glycosyltransferase like domains"/>
    <property type="match status" value="1"/>
</dbReference>
<name>A0ABQ5PXC8_9BACT</name>
<dbReference type="Pfam" id="PF07238">
    <property type="entry name" value="PilZ"/>
    <property type="match status" value="1"/>
</dbReference>
<keyword evidence="4" id="KW-1185">Reference proteome</keyword>
<evidence type="ECO:0000256" key="1">
    <source>
        <dbReference type="SAM" id="MobiDB-lite"/>
    </source>
</evidence>
<comment type="caution">
    <text evidence="3">The sequence shown here is derived from an EMBL/GenBank/DDBJ whole genome shotgun (WGS) entry which is preliminary data.</text>
</comment>
<dbReference type="SUPFAM" id="SSF141371">
    <property type="entry name" value="PilZ domain-like"/>
    <property type="match status" value="1"/>
</dbReference>
<proteinExistence type="predicted"/>
<feature type="region of interest" description="Disordered" evidence="1">
    <location>
        <begin position="110"/>
        <end position="136"/>
    </location>
</feature>
<protein>
    <recommendedName>
        <fullName evidence="2">PilZ domain-containing protein</fullName>
    </recommendedName>
</protein>
<dbReference type="RefSeq" id="WP_285607246.1">
    <property type="nucleotide sequence ID" value="NZ_BSDC01000001.1"/>
</dbReference>
<feature type="domain" description="PilZ" evidence="2">
    <location>
        <begin position="6"/>
        <end position="104"/>
    </location>
</feature>
<evidence type="ECO:0000259" key="2">
    <source>
        <dbReference type="Pfam" id="PF07238"/>
    </source>
</evidence>
<evidence type="ECO:0000313" key="4">
    <source>
        <dbReference type="Proteomes" id="UP001165044"/>
    </source>
</evidence>
<gene>
    <name evidence="3" type="ORF">GETHED_10800</name>
</gene>
<organism evidence="3 4">
    <name type="scientific">Geothrix edaphica</name>
    <dbReference type="NCBI Taxonomy" id="2927976"/>
    <lineage>
        <taxon>Bacteria</taxon>
        <taxon>Pseudomonadati</taxon>
        <taxon>Acidobacteriota</taxon>
        <taxon>Holophagae</taxon>
        <taxon>Holophagales</taxon>
        <taxon>Holophagaceae</taxon>
        <taxon>Geothrix</taxon>
    </lineage>
</organism>
<reference evidence="3" key="1">
    <citation type="journal article" date="2023" name="Antonie Van Leeuwenhoek">
        <title>Mesoterricola silvestris gen. nov., sp. nov., Mesoterricola sediminis sp. nov., Geothrix oryzae sp. nov., Geothrix edaphica sp. nov., Geothrix rubra sp. nov., and Geothrix limicola sp. nov., six novel members of Acidobacteriota isolated from soils.</title>
        <authorList>
            <person name="Itoh H."/>
            <person name="Sugisawa Y."/>
            <person name="Mise K."/>
            <person name="Xu Z."/>
            <person name="Kuniyasu M."/>
            <person name="Ushijima N."/>
            <person name="Kawano K."/>
            <person name="Kobayashi E."/>
            <person name="Shiratori Y."/>
            <person name="Masuda Y."/>
            <person name="Senoo K."/>
        </authorList>
    </citation>
    <scope>NUCLEOTIDE SEQUENCE</scope>
    <source>
        <strain evidence="3">Red802</strain>
    </source>
</reference>